<feature type="chain" id="PRO_5046431956" evidence="4">
    <location>
        <begin position="20"/>
        <end position="349"/>
    </location>
</feature>
<dbReference type="RefSeq" id="WP_309653632.1">
    <property type="nucleotide sequence ID" value="NZ_JARWAK010000014.1"/>
</dbReference>
<feature type="domain" description="Endonuclease/exonuclease/phosphatase" evidence="5">
    <location>
        <begin position="24"/>
        <end position="260"/>
    </location>
</feature>
<feature type="signal peptide" evidence="4">
    <location>
        <begin position="1"/>
        <end position="19"/>
    </location>
</feature>
<organism evidence="6 7">
    <name type="scientific">Halomonas koreensis</name>
    <dbReference type="NCBI Taxonomy" id="245385"/>
    <lineage>
        <taxon>Bacteria</taxon>
        <taxon>Pseudomonadati</taxon>
        <taxon>Pseudomonadota</taxon>
        <taxon>Gammaproteobacteria</taxon>
        <taxon>Oceanospirillales</taxon>
        <taxon>Halomonadaceae</taxon>
        <taxon>Halomonas</taxon>
    </lineage>
</organism>
<dbReference type="Gene3D" id="3.60.10.10">
    <property type="entry name" value="Endonuclease/exonuclease/phosphatase"/>
    <property type="match status" value="1"/>
</dbReference>
<keyword evidence="4" id="KW-0732">Signal</keyword>
<dbReference type="SUPFAM" id="SSF56219">
    <property type="entry name" value="DNase I-like"/>
    <property type="match status" value="1"/>
</dbReference>
<comment type="caution">
    <text evidence="6">The sequence shown here is derived from an EMBL/GenBank/DDBJ whole genome shotgun (WGS) entry which is preliminary data.</text>
</comment>
<keyword evidence="7" id="KW-1185">Reference proteome</keyword>
<evidence type="ECO:0000256" key="2">
    <source>
        <dbReference type="ARBA" id="ARBA00022722"/>
    </source>
</evidence>
<dbReference type="SMART" id="SM00476">
    <property type="entry name" value="DNaseIc"/>
    <property type="match status" value="1"/>
</dbReference>
<dbReference type="SUPFAM" id="SSF47781">
    <property type="entry name" value="RuvA domain 2-like"/>
    <property type="match status" value="1"/>
</dbReference>
<dbReference type="Proteomes" id="UP001264519">
    <property type="component" value="Unassembled WGS sequence"/>
</dbReference>
<name>A0ABU1G6I8_9GAMM</name>
<dbReference type="CDD" id="cd10283">
    <property type="entry name" value="MnuA_DNase1-like"/>
    <property type="match status" value="1"/>
</dbReference>
<evidence type="ECO:0000313" key="7">
    <source>
        <dbReference type="Proteomes" id="UP001264519"/>
    </source>
</evidence>
<evidence type="ECO:0000256" key="1">
    <source>
        <dbReference type="ARBA" id="ARBA00007359"/>
    </source>
</evidence>
<gene>
    <name evidence="6" type="ORF">QC818_14775</name>
</gene>
<protein>
    <submittedName>
        <fullName evidence="6">Endonuclease/exonuclease/phosphatase family protein</fullName>
    </submittedName>
</protein>
<keyword evidence="2" id="KW-0540">Nuclease</keyword>
<dbReference type="Pfam" id="PF03372">
    <property type="entry name" value="Exo_endo_phos"/>
    <property type="match status" value="1"/>
</dbReference>
<evidence type="ECO:0000259" key="5">
    <source>
        <dbReference type="Pfam" id="PF03372"/>
    </source>
</evidence>
<comment type="similarity">
    <text evidence="1">Belongs to the DNase I family.</text>
</comment>
<keyword evidence="6" id="KW-0255">Endonuclease</keyword>
<dbReference type="EMBL" id="JARWAK010000014">
    <property type="protein sequence ID" value="MDR5868054.1"/>
    <property type="molecule type" value="Genomic_DNA"/>
</dbReference>
<dbReference type="GO" id="GO:0004519">
    <property type="term" value="F:endonuclease activity"/>
    <property type="evidence" value="ECO:0007669"/>
    <property type="project" value="UniProtKB-KW"/>
</dbReference>
<evidence type="ECO:0000256" key="3">
    <source>
        <dbReference type="ARBA" id="ARBA00022801"/>
    </source>
</evidence>
<dbReference type="InterPro" id="IPR016202">
    <property type="entry name" value="DNase_I"/>
</dbReference>
<keyword evidence="3" id="KW-0378">Hydrolase</keyword>
<dbReference type="InterPro" id="IPR005135">
    <property type="entry name" value="Endo/exonuclease/phosphatase"/>
</dbReference>
<dbReference type="InterPro" id="IPR036691">
    <property type="entry name" value="Endo/exonu/phosph_ase_sf"/>
</dbReference>
<dbReference type="InterPro" id="IPR010994">
    <property type="entry name" value="RuvA_2-like"/>
</dbReference>
<dbReference type="PANTHER" id="PTHR11371:SF31">
    <property type="entry name" value="EXTRACELLULAR NUCLEASE"/>
    <property type="match status" value="1"/>
</dbReference>
<dbReference type="PANTHER" id="PTHR11371">
    <property type="entry name" value="DEOXYRIBONUCLEASE"/>
    <property type="match status" value="1"/>
</dbReference>
<proteinExistence type="inferred from homology"/>
<evidence type="ECO:0000313" key="6">
    <source>
        <dbReference type="EMBL" id="MDR5868054.1"/>
    </source>
</evidence>
<evidence type="ECO:0000256" key="4">
    <source>
        <dbReference type="SAM" id="SignalP"/>
    </source>
</evidence>
<accession>A0ABU1G6I8</accession>
<reference evidence="6 7" key="1">
    <citation type="submission" date="2023-04" db="EMBL/GenBank/DDBJ databases">
        <title>A long-awaited taxogenomic arrangement of the family Halomonadaceae.</title>
        <authorList>
            <person name="De La Haba R."/>
            <person name="Chuvochina M."/>
            <person name="Wittouck S."/>
            <person name="Arahal D.R."/>
            <person name="Sanchez-Porro C."/>
            <person name="Hugenholtz P."/>
            <person name="Ventosa A."/>
        </authorList>
    </citation>
    <scope>NUCLEOTIDE SEQUENCE [LARGE SCALE GENOMIC DNA]</scope>
    <source>
        <strain evidence="6 7">DSM 23530</strain>
    </source>
</reference>
<dbReference type="Gene3D" id="1.10.150.320">
    <property type="entry name" value="Photosystem II 12 kDa extrinsic protein"/>
    <property type="match status" value="1"/>
</dbReference>
<sequence length="349" mass="37669">MQRLIIAAGLAVLPSLAEAGAVVGSWNVEHLGWDNGKRLELVAHVANHFDLLAVQELMVPAALSRLEAELEAASGEAWASLASHALGRSRYREHYGFLWRESEIDYLDGAVVFIDHGDTFAREPYSARFRDRDSGEAFVAASVHVTYGDGLADRLPEIEALADYWRWLDEAHPDTPRLLMGDFNLAPDHPAWAPLRALGAVPAITGQATTLSTSNGAYASRYDNIWYRPDRLSPAELGVVRYPALTGLDHDDARDQVSDHAPVYLALHGGELTRRPLDGVAGQALAAGCVDLNRGSPGELEVLPHIGPARAAAIVAGRPWAGSEELTRLDGIAAGRLADIRDSGRLCQG</sequence>